<feature type="signal peptide" evidence="1">
    <location>
        <begin position="1"/>
        <end position="19"/>
    </location>
</feature>
<dbReference type="EMBL" id="JPKY01000158">
    <property type="protein sequence ID" value="KFH40911.1"/>
    <property type="molecule type" value="Genomic_DNA"/>
</dbReference>
<name>A0A086SUX9_HAPC1</name>
<dbReference type="AlphaFoldDB" id="A0A086SUX9"/>
<keyword evidence="3" id="KW-1185">Reference proteome</keyword>
<organism evidence="2 3">
    <name type="scientific">Hapsidospora chrysogenum (strain ATCC 11550 / CBS 779.69 / DSM 880 / IAM 14645 / JCM 23072 / IMI 49137)</name>
    <name type="common">Acremonium chrysogenum</name>
    <dbReference type="NCBI Taxonomy" id="857340"/>
    <lineage>
        <taxon>Eukaryota</taxon>
        <taxon>Fungi</taxon>
        <taxon>Dikarya</taxon>
        <taxon>Ascomycota</taxon>
        <taxon>Pezizomycotina</taxon>
        <taxon>Sordariomycetes</taxon>
        <taxon>Hypocreomycetidae</taxon>
        <taxon>Hypocreales</taxon>
        <taxon>Bionectriaceae</taxon>
        <taxon>Hapsidospora</taxon>
    </lineage>
</organism>
<gene>
    <name evidence="2" type="ORF">ACRE_083900</name>
</gene>
<evidence type="ECO:0000313" key="2">
    <source>
        <dbReference type="EMBL" id="KFH40911.1"/>
    </source>
</evidence>
<dbReference type="HOGENOM" id="CLU_813698_0_0_1"/>
<protein>
    <recommendedName>
        <fullName evidence="4">DUF937 domain-containing protein</fullName>
    </recommendedName>
</protein>
<comment type="caution">
    <text evidence="2">The sequence shown here is derived from an EMBL/GenBank/DDBJ whole genome shotgun (WGS) entry which is preliminary data.</text>
</comment>
<evidence type="ECO:0008006" key="4">
    <source>
        <dbReference type="Google" id="ProtNLM"/>
    </source>
</evidence>
<sequence>MQFGIFAILVTCLAGTGFTAPAPQADAAKAVTDKLEGLTGGDKGDAKGPGGLLGGAIIPGILRVAEEEQGMDKRQLDNLTDTVKGATGPVTDKVGGVTDSLKDKVGGLTGGSGGDPVSDILGGLIGGGGGLLGGALIPGILRMAEEEKMKQEHSKRQLDAVTGAVGGVTDKVGGITGGLTDKLGDATGIDLESLLPAILPGLLNGGGIPLDIFRMAEEQHSKRETAIDPFALIAGLLGGLTGGEGSGGLLGGAVAPGILRMAEEQKKHNKRETAIDPFALIPGLLGGLTGGEGSGGLLGGAVVPGILRMAEEQKKHNKRETAVDPFALLATLLGGLTGKSA</sequence>
<proteinExistence type="predicted"/>
<accession>A0A086SUX9</accession>
<evidence type="ECO:0000313" key="3">
    <source>
        <dbReference type="Proteomes" id="UP000029964"/>
    </source>
</evidence>
<evidence type="ECO:0000256" key="1">
    <source>
        <dbReference type="SAM" id="SignalP"/>
    </source>
</evidence>
<dbReference type="Proteomes" id="UP000029964">
    <property type="component" value="Unassembled WGS sequence"/>
</dbReference>
<keyword evidence="1" id="KW-0732">Signal</keyword>
<feature type="chain" id="PRO_5001815106" description="DUF937 domain-containing protein" evidence="1">
    <location>
        <begin position="20"/>
        <end position="341"/>
    </location>
</feature>
<reference evidence="3" key="1">
    <citation type="journal article" date="2014" name="Genome Announc.">
        <title>Genome sequence and annotation of Acremonium chrysogenum, producer of the beta-lactam antibiotic cephalosporin C.</title>
        <authorList>
            <person name="Terfehr D."/>
            <person name="Dahlmann T.A."/>
            <person name="Specht T."/>
            <person name="Zadra I."/>
            <person name="Kuernsteiner H."/>
            <person name="Kueck U."/>
        </authorList>
    </citation>
    <scope>NUCLEOTIDE SEQUENCE [LARGE SCALE GENOMIC DNA]</scope>
    <source>
        <strain evidence="3">ATCC 11550 / CBS 779.69 / DSM 880 / IAM 14645 / JCM 23072 / IMI 49137</strain>
    </source>
</reference>